<accession>A0ACC0A6N5</accession>
<evidence type="ECO:0000313" key="1">
    <source>
        <dbReference type="EMBL" id="KAI5656563.1"/>
    </source>
</evidence>
<sequence>MVLRMAAVVQGAGASSIHSNSNDVWKAHLAMAMVQVFNGGYHVVTKLALNVGINQIVFCVFRDLLALSILAPIAYIREKRLRPPLNRRLLMSFFFLGLTGIFGNQLLFLIGLGYTNPSYAAAIQPAIPVFTFVLAVLMGTETVNLLRIEGQAKVGGTLVCVCGAILMALFRGPAVFGNHESDLTASNEISARGQPEPAGWLVSSLMDLGLDNWHLGVLCLIGNCMCMAAFLAIQAPVLAKYPASISVTAFSYFFGALFMVITALFVTVESTSWSLTQSEFFAVCYAGIVASAINYGMLTWSNKIIGPALVALYNPLQPAVSAFLSRIFLGSPVYLGSIVGGVLIIAGLYLVTWASHRERHGAVIIPHSTRSSEPPINRESTLGKIPYQIGQIFAGPTSLPKIMD</sequence>
<evidence type="ECO:0000313" key="2">
    <source>
        <dbReference type="Proteomes" id="UP001060085"/>
    </source>
</evidence>
<name>A0ACC0A6N5_CATRO</name>
<keyword evidence="2" id="KW-1185">Reference proteome</keyword>
<reference evidence="2" key="1">
    <citation type="journal article" date="2023" name="Nat. Plants">
        <title>Single-cell RNA sequencing provides a high-resolution roadmap for understanding the multicellular compartmentation of specialized metabolism.</title>
        <authorList>
            <person name="Sun S."/>
            <person name="Shen X."/>
            <person name="Li Y."/>
            <person name="Li Y."/>
            <person name="Wang S."/>
            <person name="Li R."/>
            <person name="Zhang H."/>
            <person name="Shen G."/>
            <person name="Guo B."/>
            <person name="Wei J."/>
            <person name="Xu J."/>
            <person name="St-Pierre B."/>
            <person name="Chen S."/>
            <person name="Sun C."/>
        </authorList>
    </citation>
    <scope>NUCLEOTIDE SEQUENCE [LARGE SCALE GENOMIC DNA]</scope>
</reference>
<dbReference type="Proteomes" id="UP001060085">
    <property type="component" value="Linkage Group LG06"/>
</dbReference>
<comment type="caution">
    <text evidence="1">The sequence shown here is derived from an EMBL/GenBank/DDBJ whole genome shotgun (WGS) entry which is preliminary data.</text>
</comment>
<gene>
    <name evidence="1" type="ORF">M9H77_25356</name>
</gene>
<dbReference type="EMBL" id="CM044706">
    <property type="protein sequence ID" value="KAI5656563.1"/>
    <property type="molecule type" value="Genomic_DNA"/>
</dbReference>
<proteinExistence type="predicted"/>
<organism evidence="1 2">
    <name type="scientific">Catharanthus roseus</name>
    <name type="common">Madagascar periwinkle</name>
    <name type="synonym">Vinca rosea</name>
    <dbReference type="NCBI Taxonomy" id="4058"/>
    <lineage>
        <taxon>Eukaryota</taxon>
        <taxon>Viridiplantae</taxon>
        <taxon>Streptophyta</taxon>
        <taxon>Embryophyta</taxon>
        <taxon>Tracheophyta</taxon>
        <taxon>Spermatophyta</taxon>
        <taxon>Magnoliopsida</taxon>
        <taxon>eudicotyledons</taxon>
        <taxon>Gunneridae</taxon>
        <taxon>Pentapetalae</taxon>
        <taxon>asterids</taxon>
        <taxon>lamiids</taxon>
        <taxon>Gentianales</taxon>
        <taxon>Apocynaceae</taxon>
        <taxon>Rauvolfioideae</taxon>
        <taxon>Vinceae</taxon>
        <taxon>Catharanthinae</taxon>
        <taxon>Catharanthus</taxon>
    </lineage>
</organism>
<protein>
    <submittedName>
        <fullName evidence="1">Uncharacterized protein</fullName>
    </submittedName>
</protein>